<reference evidence="2 3" key="1">
    <citation type="journal article" date="2015" name="Genome Announc.">
        <title>Complete genome sequences for 35 biothreat assay-relevant bacillus species.</title>
        <authorList>
            <person name="Johnson S.L."/>
            <person name="Daligault H.E."/>
            <person name="Davenport K.W."/>
            <person name="Jaissle J."/>
            <person name="Frey K.G."/>
            <person name="Ladner J.T."/>
            <person name="Broomall S.M."/>
            <person name="Bishop-Lilly K.A."/>
            <person name="Bruce D.C."/>
            <person name="Gibbons H.S."/>
            <person name="Coyne S.R."/>
            <person name="Lo C.C."/>
            <person name="Meincke L."/>
            <person name="Munk A.C."/>
            <person name="Koroleva G.I."/>
            <person name="Rosenzweig C.N."/>
            <person name="Palacios G.F."/>
            <person name="Redden C.L."/>
            <person name="Minogue T.D."/>
            <person name="Chain P.S."/>
        </authorList>
    </citation>
    <scope>NUCLEOTIDE SEQUENCE [LARGE SCALE GENOMIC DNA]</scope>
    <source>
        <strain evidence="3">ATCC 14581 / DSM 32 / JCM 2506 / NBRC 15308 / NCIMB 9376 / NCTC 10342 / NRRL B-14308 / VKM B-512</strain>
    </source>
</reference>
<dbReference type="AlphaFoldDB" id="A0A0B6AMD3"/>
<gene>
    <name evidence="2" type="ORF">BG04_3699</name>
</gene>
<feature type="compositionally biased region" description="Basic and acidic residues" evidence="1">
    <location>
        <begin position="12"/>
        <end position="24"/>
    </location>
</feature>
<dbReference type="RefSeq" id="WP_016763465.1">
    <property type="nucleotide sequence ID" value="NZ_BCVB01000003.1"/>
</dbReference>
<evidence type="ECO:0000313" key="2">
    <source>
        <dbReference type="EMBL" id="AJI20959.1"/>
    </source>
</evidence>
<evidence type="ECO:0000256" key="1">
    <source>
        <dbReference type="SAM" id="MobiDB-lite"/>
    </source>
</evidence>
<dbReference type="KEGG" id="bmeg:BG04_3699"/>
<sequence length="33" mass="3684">MANKQQKSQPKNKPETKTYGDPKKLNGPNQPST</sequence>
<dbReference type="Proteomes" id="UP000031829">
    <property type="component" value="Chromosome"/>
</dbReference>
<organism evidence="2 3">
    <name type="scientific">Priestia megaterium (strain ATCC 14581 / DSM 32 / CCUG 1817 / JCM 2506 / NBRC 15308 / NCIMB 9376 / NCTC 10342 / NRRL B-14308 / VKM B-512 / Ford 19)</name>
    <name type="common">Bacillus megaterium</name>
    <dbReference type="NCBI Taxonomy" id="1348623"/>
    <lineage>
        <taxon>Bacteria</taxon>
        <taxon>Bacillati</taxon>
        <taxon>Bacillota</taxon>
        <taxon>Bacilli</taxon>
        <taxon>Bacillales</taxon>
        <taxon>Bacillaceae</taxon>
        <taxon>Priestia</taxon>
    </lineage>
</organism>
<feature type="compositionally biased region" description="Low complexity" evidence="1">
    <location>
        <begin position="1"/>
        <end position="11"/>
    </location>
</feature>
<proteinExistence type="predicted"/>
<name>A0A0B6AMD3_PRIM2</name>
<feature type="region of interest" description="Disordered" evidence="1">
    <location>
        <begin position="1"/>
        <end position="33"/>
    </location>
</feature>
<evidence type="ECO:0000313" key="3">
    <source>
        <dbReference type="Proteomes" id="UP000031829"/>
    </source>
</evidence>
<protein>
    <submittedName>
        <fullName evidence="2">Uncharacterized protein</fullName>
    </submittedName>
</protein>
<accession>A0A0B6AMD3</accession>
<dbReference type="EMBL" id="CP009920">
    <property type="protein sequence ID" value="AJI20959.1"/>
    <property type="molecule type" value="Genomic_DNA"/>
</dbReference>
<dbReference type="HOGENOM" id="CLU_217471_1_0_9"/>
<dbReference type="GeneID" id="301046452"/>